<feature type="non-terminal residue" evidence="9">
    <location>
        <position position="420"/>
    </location>
</feature>
<dbReference type="InterPro" id="IPR009617">
    <property type="entry name" value="Seipin"/>
</dbReference>
<accession>A0A059CC70</accession>
<evidence type="ECO:0000256" key="5">
    <source>
        <dbReference type="ARBA" id="ARBA00023098"/>
    </source>
</evidence>
<dbReference type="GO" id="GO:0019915">
    <property type="term" value="P:lipid storage"/>
    <property type="evidence" value="ECO:0000318"/>
    <property type="project" value="GO_Central"/>
</dbReference>
<sequence>GGGSTFHDACDDFPFYDRPTSYDSAVPLDESEPKRPSSPEIPPGLPRRHSGRVPAGVAAGVESGFAARSGENRFRLYRDLTEGEGPIERAHSGVEESGSISVPDIVRRDESEDSAITTSNDAGVGDMAAESIVTPSEVCEGVGERKDGASIVTTVDDERIGDSAVPLGGTTSSSLLISIAGILIKAIEFQINLLVSFITFPFWCFRTFDAFVFDPYATMRCGVKCLTGKISSVCNSVCDKMSPFVREWFEHNKSIWKLVLRCGRGLVWSMYVCFVLVGLLVTAALISGLIMRFLVAEPIRIEDKLNFDYTKHSPAAYLPVSSCAGADCGMKCGGMVVDSGERNRGSDAVSSSFGTETTKVKIPPLSWQDAYTSGLRKVQQDPALNVGQCFYSLPVLSTFLLPFLHFCFVTLYCHTWRVSC</sequence>
<evidence type="ECO:0000256" key="8">
    <source>
        <dbReference type="SAM" id="Phobius"/>
    </source>
</evidence>
<feature type="transmembrane region" description="Helical" evidence="8">
    <location>
        <begin position="268"/>
        <end position="295"/>
    </location>
</feature>
<dbReference type="InParanoid" id="A0A059CC70"/>
<feature type="region of interest" description="Disordered" evidence="7">
    <location>
        <begin position="86"/>
        <end position="122"/>
    </location>
</feature>
<dbReference type="FunCoup" id="A0A059CC70">
    <property type="interactions" value="1922"/>
</dbReference>
<evidence type="ECO:0000256" key="3">
    <source>
        <dbReference type="ARBA" id="ARBA00022824"/>
    </source>
</evidence>
<keyword evidence="3" id="KW-0256">Endoplasmic reticulum</keyword>
<dbReference type="Gramene" id="KCW76048">
    <property type="protein sequence ID" value="KCW76048"/>
    <property type="gene ID" value="EUGRSUZ_D00416"/>
</dbReference>
<name>A0A059CC70_EUCGR</name>
<reference evidence="9" key="1">
    <citation type="submission" date="2013-07" db="EMBL/GenBank/DDBJ databases">
        <title>The genome of Eucalyptus grandis.</title>
        <authorList>
            <person name="Schmutz J."/>
            <person name="Hayes R."/>
            <person name="Myburg A."/>
            <person name="Tuskan G."/>
            <person name="Grattapaglia D."/>
            <person name="Rokhsar D.S."/>
        </authorList>
    </citation>
    <scope>NUCLEOTIDE SEQUENCE</scope>
    <source>
        <tissue evidence="9">Leaf extractions</tissue>
    </source>
</reference>
<dbReference type="STRING" id="71139.A0A059CC70"/>
<keyword evidence="5" id="KW-0443">Lipid metabolism</keyword>
<feature type="non-terminal residue" evidence="9">
    <location>
        <position position="1"/>
    </location>
</feature>
<dbReference type="GO" id="GO:0005789">
    <property type="term" value="C:endoplasmic reticulum membrane"/>
    <property type="evidence" value="ECO:0000318"/>
    <property type="project" value="GO_Central"/>
</dbReference>
<gene>
    <name evidence="9" type="ORF">EUGRSUZ_D00416</name>
</gene>
<evidence type="ECO:0000313" key="9">
    <source>
        <dbReference type="EMBL" id="KCW76048.1"/>
    </source>
</evidence>
<evidence type="ECO:0000256" key="2">
    <source>
        <dbReference type="ARBA" id="ARBA00022692"/>
    </source>
</evidence>
<dbReference type="GO" id="GO:0034389">
    <property type="term" value="P:lipid droplet organization"/>
    <property type="evidence" value="ECO:0000318"/>
    <property type="project" value="GO_Central"/>
</dbReference>
<evidence type="ECO:0000256" key="7">
    <source>
        <dbReference type="SAM" id="MobiDB-lite"/>
    </source>
</evidence>
<evidence type="ECO:0000256" key="6">
    <source>
        <dbReference type="ARBA" id="ARBA00023136"/>
    </source>
</evidence>
<organism evidence="9">
    <name type="scientific">Eucalyptus grandis</name>
    <name type="common">Flooded gum</name>
    <dbReference type="NCBI Taxonomy" id="71139"/>
    <lineage>
        <taxon>Eukaryota</taxon>
        <taxon>Viridiplantae</taxon>
        <taxon>Streptophyta</taxon>
        <taxon>Embryophyta</taxon>
        <taxon>Tracheophyta</taxon>
        <taxon>Spermatophyta</taxon>
        <taxon>Magnoliopsida</taxon>
        <taxon>eudicotyledons</taxon>
        <taxon>Gunneridae</taxon>
        <taxon>Pentapetalae</taxon>
        <taxon>rosids</taxon>
        <taxon>malvids</taxon>
        <taxon>Myrtales</taxon>
        <taxon>Myrtaceae</taxon>
        <taxon>Myrtoideae</taxon>
        <taxon>Eucalypteae</taxon>
        <taxon>Eucalyptus</taxon>
    </lineage>
</organism>
<evidence type="ECO:0000256" key="4">
    <source>
        <dbReference type="ARBA" id="ARBA00022989"/>
    </source>
</evidence>
<keyword evidence="4 8" id="KW-1133">Transmembrane helix</keyword>
<keyword evidence="2 8" id="KW-0812">Transmembrane</keyword>
<dbReference type="PANTHER" id="PTHR21212">
    <property type="entry name" value="BERNARDINELLI-SEIP CONGENITAL LIPODYSTROPHY 2 HOMOLOG BSCL2 PROTEIN"/>
    <property type="match status" value="1"/>
</dbReference>
<feature type="region of interest" description="Disordered" evidence="7">
    <location>
        <begin position="1"/>
        <end position="56"/>
    </location>
</feature>
<dbReference type="PANTHER" id="PTHR21212:SF0">
    <property type="entry name" value="SEIPIN"/>
    <property type="match status" value="1"/>
</dbReference>
<dbReference type="GO" id="GO:0140042">
    <property type="term" value="P:lipid droplet formation"/>
    <property type="evidence" value="ECO:0007669"/>
    <property type="project" value="UniProtKB-ARBA"/>
</dbReference>
<dbReference type="AlphaFoldDB" id="A0A059CC70"/>
<keyword evidence="6 8" id="KW-0472">Membrane</keyword>
<dbReference type="GO" id="GO:0006629">
    <property type="term" value="P:lipid metabolic process"/>
    <property type="evidence" value="ECO:0007669"/>
    <property type="project" value="UniProtKB-KW"/>
</dbReference>
<comment type="subcellular location">
    <subcellularLocation>
        <location evidence="1">Endoplasmic reticulum membrane</location>
        <topology evidence="1">Multi-pass membrane protein</topology>
    </subcellularLocation>
</comment>
<evidence type="ECO:0000256" key="1">
    <source>
        <dbReference type="ARBA" id="ARBA00004477"/>
    </source>
</evidence>
<protein>
    <submittedName>
        <fullName evidence="9">Uncharacterized protein</fullName>
    </submittedName>
</protein>
<proteinExistence type="predicted"/>
<dbReference type="EMBL" id="KK198756">
    <property type="protein sequence ID" value="KCW76048.1"/>
    <property type="molecule type" value="Genomic_DNA"/>
</dbReference>